<gene>
    <name evidence="1" type="ORF">KMW28_19975</name>
</gene>
<dbReference type="InterPro" id="IPR041662">
    <property type="entry name" value="SusD-like_2"/>
</dbReference>
<sequence length="494" mass="54926">MIKNSLKYIAVGLFGLMLTTSCTDEIMNDINKNLNNPTQVPSRLVLTDVINRSAASVASGDYNMYASLFVEHQVGVDNQFYNSEIRTGISEIQTTTYNNAWVAAYTGLRDAEDIIAICSEGGIEQGNHHTKGMALVLKAYFISVLTDGVGEVPFSQAVNPDEFRNPTLDKQQNIYGSIFSILDEAIAELSKETTFASPGDQDVLFSGDAAKWLKFAHGLKARAHMRLSFVDPSNHSYQKVLDEVALSFTSVEDEARYEYNGATSFNPVYLLFNNANRYYYGSSKSFRDNLDDNDPRIAKFFIPNPNNDAGVVELAPNGLRNADGSIMEPDPNKYGWSSHFKNALQPSYLMSFHELKFLEAEAKERMSAGSGETAAKEAITEAFKASGFEDATEIDAYINSITDFGIDRIMREKYISFFEAESIEAYNDLRRLRAMGETSYITLQHAIPENFPLRFTYGAGDVNNNPNVKAAQGDGRHVYSENVWWAGGKDNLGQ</sequence>
<accession>A0AAX1N7V7</accession>
<keyword evidence="1" id="KW-0449">Lipoprotein</keyword>
<proteinExistence type="predicted"/>
<protein>
    <submittedName>
        <fullName evidence="1">SusD/RagB family nutrient-binding outer membrane lipoprotein</fullName>
    </submittedName>
</protein>
<dbReference type="Proteomes" id="UP000678679">
    <property type="component" value="Chromosome 1"/>
</dbReference>
<keyword evidence="2" id="KW-1185">Reference proteome</keyword>
<reference evidence="1 2" key="1">
    <citation type="submission" date="2021-05" db="EMBL/GenBank/DDBJ databases">
        <title>Comparative genomic studies on the polysaccharide-degrading batcterial strains of the Flammeovirga genus.</title>
        <authorList>
            <person name="Zewei F."/>
            <person name="Zheng Z."/>
            <person name="Yu L."/>
            <person name="Ruyue G."/>
            <person name="Yanhong M."/>
            <person name="Yuanyuan C."/>
            <person name="Jingyan G."/>
            <person name="Wenjun H."/>
        </authorList>
    </citation>
    <scope>NUCLEOTIDE SEQUENCE [LARGE SCALE GENOMIC DNA]</scope>
    <source>
        <strain evidence="1 2">NBRC:100898</strain>
    </source>
</reference>
<dbReference type="PROSITE" id="PS51257">
    <property type="entry name" value="PROKAR_LIPOPROTEIN"/>
    <property type="match status" value="1"/>
</dbReference>
<evidence type="ECO:0000313" key="1">
    <source>
        <dbReference type="EMBL" id="QWG01883.1"/>
    </source>
</evidence>
<dbReference type="SUPFAM" id="SSF48452">
    <property type="entry name" value="TPR-like"/>
    <property type="match status" value="1"/>
</dbReference>
<dbReference type="EMBL" id="CP076132">
    <property type="protein sequence ID" value="QWG01883.1"/>
    <property type="molecule type" value="Genomic_DNA"/>
</dbReference>
<organism evidence="1 2">
    <name type="scientific">Flammeovirga yaeyamensis</name>
    <dbReference type="NCBI Taxonomy" id="367791"/>
    <lineage>
        <taxon>Bacteria</taxon>
        <taxon>Pseudomonadati</taxon>
        <taxon>Bacteroidota</taxon>
        <taxon>Cytophagia</taxon>
        <taxon>Cytophagales</taxon>
        <taxon>Flammeovirgaceae</taxon>
        <taxon>Flammeovirga</taxon>
    </lineage>
</organism>
<dbReference type="Pfam" id="PF12771">
    <property type="entry name" value="SusD-like_2"/>
    <property type="match status" value="1"/>
</dbReference>
<dbReference type="Gene3D" id="1.25.40.390">
    <property type="match status" value="1"/>
</dbReference>
<evidence type="ECO:0000313" key="2">
    <source>
        <dbReference type="Proteomes" id="UP000678679"/>
    </source>
</evidence>
<dbReference type="KEGG" id="fya:KMW28_19975"/>
<dbReference type="AlphaFoldDB" id="A0AAX1N7V7"/>
<dbReference type="InterPro" id="IPR011990">
    <property type="entry name" value="TPR-like_helical_dom_sf"/>
</dbReference>
<name>A0AAX1N7V7_9BACT</name>
<dbReference type="RefSeq" id="WP_169666312.1">
    <property type="nucleotide sequence ID" value="NZ_CP076132.1"/>
</dbReference>